<organism evidence="1 2">
    <name type="scientific">Candidatus Gottesmanbacteria bacterium GW2011_GWC2_39_8</name>
    <dbReference type="NCBI Taxonomy" id="1618450"/>
    <lineage>
        <taxon>Bacteria</taxon>
        <taxon>Candidatus Gottesmaniibacteriota</taxon>
    </lineage>
</organism>
<sequence>MRAVFLAVVAIFGKVQFILHVNFVFGRDVVLFFANGTNQSQ</sequence>
<proteinExistence type="predicted"/>
<reference evidence="1 2" key="1">
    <citation type="journal article" date="2015" name="Nature">
        <title>rRNA introns, odd ribosomes, and small enigmatic genomes across a large radiation of phyla.</title>
        <authorList>
            <person name="Brown C.T."/>
            <person name="Hug L.A."/>
            <person name="Thomas B.C."/>
            <person name="Sharon I."/>
            <person name="Castelle C.J."/>
            <person name="Singh A."/>
            <person name="Wilkins M.J."/>
            <person name="Williams K.H."/>
            <person name="Banfield J.F."/>
        </authorList>
    </citation>
    <scope>NUCLEOTIDE SEQUENCE [LARGE SCALE GENOMIC DNA]</scope>
</reference>
<evidence type="ECO:0000313" key="1">
    <source>
        <dbReference type="EMBL" id="KKR33376.1"/>
    </source>
</evidence>
<protein>
    <submittedName>
        <fullName evidence="1">Uncharacterized protein</fullName>
    </submittedName>
</protein>
<gene>
    <name evidence="1" type="ORF">UT63_C0018G0016</name>
</gene>
<dbReference type="Proteomes" id="UP000034539">
    <property type="component" value="Unassembled WGS sequence"/>
</dbReference>
<evidence type="ECO:0000313" key="2">
    <source>
        <dbReference type="Proteomes" id="UP000034539"/>
    </source>
</evidence>
<dbReference type="AlphaFoldDB" id="A0A0G0Q7R7"/>
<dbReference type="EMBL" id="LBXN01000018">
    <property type="protein sequence ID" value="KKR33376.1"/>
    <property type="molecule type" value="Genomic_DNA"/>
</dbReference>
<name>A0A0G0Q7R7_9BACT</name>
<comment type="caution">
    <text evidence="1">The sequence shown here is derived from an EMBL/GenBank/DDBJ whole genome shotgun (WGS) entry which is preliminary data.</text>
</comment>
<accession>A0A0G0Q7R7</accession>